<dbReference type="AlphaFoldDB" id="A0A1H7RDS2"/>
<dbReference type="EMBL" id="FOAN01000004">
    <property type="protein sequence ID" value="SEL58312.1"/>
    <property type="molecule type" value="Genomic_DNA"/>
</dbReference>
<reference evidence="2" key="1">
    <citation type="submission" date="2016-10" db="EMBL/GenBank/DDBJ databases">
        <authorList>
            <person name="Varghese N."/>
            <person name="Submissions S."/>
        </authorList>
    </citation>
    <scope>NUCLEOTIDE SEQUENCE [LARGE SCALE GENOMIC DNA]</scope>
    <source>
        <strain evidence="2">LMG 26383,CCUG 61248,R- 45681</strain>
    </source>
</reference>
<evidence type="ECO:0000313" key="1">
    <source>
        <dbReference type="EMBL" id="SEL58312.1"/>
    </source>
</evidence>
<proteinExistence type="predicted"/>
<keyword evidence="2" id="KW-1185">Reference proteome</keyword>
<dbReference type="OrthoDB" id="8404196at2"/>
<evidence type="ECO:0000313" key="2">
    <source>
        <dbReference type="Proteomes" id="UP000199664"/>
    </source>
</evidence>
<name>A0A1H7RDS2_9HYPH</name>
<accession>A0A1H7RDS2</accession>
<dbReference type="PROSITE" id="PS51257">
    <property type="entry name" value="PROKAR_LIPOPROTEIN"/>
    <property type="match status" value="1"/>
</dbReference>
<protein>
    <recommendedName>
        <fullName evidence="3">Lipoprotein</fullName>
    </recommendedName>
</protein>
<organism evidence="1 2">
    <name type="scientific">Bosea lupini</name>
    <dbReference type="NCBI Taxonomy" id="1036779"/>
    <lineage>
        <taxon>Bacteria</taxon>
        <taxon>Pseudomonadati</taxon>
        <taxon>Pseudomonadota</taxon>
        <taxon>Alphaproteobacteria</taxon>
        <taxon>Hyphomicrobiales</taxon>
        <taxon>Boseaceae</taxon>
        <taxon>Bosea</taxon>
    </lineage>
</organism>
<sequence>MRALIIAGVLAAALGGCQSVEQSAAESDQVCLDAGHRPGTRAFERCRSEVFQSFRRSNAQASNAVAAGVVAGAVGGAVIAASSRRHYGYYGCGYYGCY</sequence>
<evidence type="ECO:0008006" key="3">
    <source>
        <dbReference type="Google" id="ProtNLM"/>
    </source>
</evidence>
<dbReference type="RefSeq" id="WP_091835422.1">
    <property type="nucleotide sequence ID" value="NZ_FOAN01000004.1"/>
</dbReference>
<gene>
    <name evidence="1" type="ORF">SAMN04515666_104353</name>
</gene>
<dbReference type="Proteomes" id="UP000199664">
    <property type="component" value="Unassembled WGS sequence"/>
</dbReference>